<protein>
    <recommendedName>
        <fullName evidence="7">Rhodanese domain-containing protein</fullName>
    </recommendedName>
</protein>
<feature type="compositionally biased region" description="Polar residues" evidence="2">
    <location>
        <begin position="463"/>
        <end position="488"/>
    </location>
</feature>
<keyword evidence="1" id="KW-0371">Homeobox</keyword>
<dbReference type="GO" id="GO:0005634">
    <property type="term" value="C:nucleus"/>
    <property type="evidence" value="ECO:0007669"/>
    <property type="project" value="UniProtKB-SubCell"/>
</dbReference>
<evidence type="ECO:0000256" key="1">
    <source>
        <dbReference type="PROSITE-ProRule" id="PRU00108"/>
    </source>
</evidence>
<feature type="compositionally biased region" description="Polar residues" evidence="2">
    <location>
        <begin position="500"/>
        <end position="512"/>
    </location>
</feature>
<dbReference type="SUPFAM" id="SSF52821">
    <property type="entry name" value="Rhodanese/Cell cycle control phosphatase"/>
    <property type="match status" value="1"/>
</dbReference>
<feature type="DNA-binding region" description="Homeobox" evidence="1">
    <location>
        <begin position="553"/>
        <end position="612"/>
    </location>
</feature>
<gene>
    <name evidence="5" type="ORF">CDD81_6582</name>
</gene>
<accession>A0A2C5X9F4</accession>
<dbReference type="InterPro" id="IPR001356">
    <property type="entry name" value="HD"/>
</dbReference>
<dbReference type="InterPro" id="IPR001763">
    <property type="entry name" value="Rhodanese-like_dom"/>
</dbReference>
<comment type="subcellular location">
    <subcellularLocation>
        <location evidence="1">Nucleus</location>
    </subcellularLocation>
</comment>
<dbReference type="PROSITE" id="PS50206">
    <property type="entry name" value="RHODANESE_3"/>
    <property type="match status" value="1"/>
</dbReference>
<feature type="compositionally biased region" description="Basic and acidic residues" evidence="2">
    <location>
        <begin position="515"/>
        <end position="533"/>
    </location>
</feature>
<sequence>MDNNFPYVTIRSLPSSDTATGINGHAASTNGFAYPAPATHDTSRTSFHVKHVRDFAQTLEDSASRAFPNRGRAPSQRYRNVQVLLLHWESDDLFVFPEVDDLRKCFNDEYGFETDMFIIPIESSHLELMMRLGQLVKEHESEDTLFIIYYGGHARIDESRQSTWCANRKLDSPWLQWSAIQTLLERSKSDVLILLDCCAGAASATFAHGNSTTETISASSWDAIAPEPGPFSFTNVLIEVFHEWRLRIFSAAMLHAEVLARLKHPRPTQRDGTSRENRSTPVHVMMTANHKAPSIELSRMCRPSEPNWMPRDRSRAVSMDDAADALQTNSGLTIPTETTPHVMISLALEDDQRLDIRAWEQWLVAFPAMAKHVQVQGVFQSYSTLLLVSMPVTIWDLLPDDNAISFVAFIRSNNLVTPRWQPDSVQIPVPARQSEHDTPRGDSFSFTSGTTYTPSSLAPCHGTSPSLPQNTGNNSLPLYSQEEVSPRNSVYARTPPIPATPSNSMLSPSTLPSCRDARPAHHAADVPRQHDDVQGGVPTEASFAHDAAHQSEDLEPPTKFADHVEKRLEHYYSLNPFPDSPQRALIASNVGVECRHVTEWYSIRIRRDADANSPATIPITGSSSQASFDPRMILPEHLSQLLEILLPLGQIMLFDIRSPTDFEKSHICGAINFRAPCSFLEKATLEMMRNSIAGEEGRQTFSTWKSARCIVFYSRGLASRAEFLCARLVSDRLRENGWSGHCFILKGHFREFSCSYNGYISGSNMADRVDWHGQAGSCQEDASTEGRYGNWLLRLESEGGAQEAFSFTPQTHERSDAARAKEEALEKEFEARCGPLIQEAREWRGMQTAAHAQDKMDRKAGMVEYLDRGLMGIRGKQNSPSGITYAPGHVKVASSGEYQDVTWQGDQAAADAGGARTPTH</sequence>
<evidence type="ECO:0000259" key="3">
    <source>
        <dbReference type="PROSITE" id="PS50071"/>
    </source>
</evidence>
<dbReference type="InterPro" id="IPR009057">
    <property type="entry name" value="Homeodomain-like_sf"/>
</dbReference>
<reference evidence="5 6" key="1">
    <citation type="submission" date="2017-06" db="EMBL/GenBank/DDBJ databases">
        <title>Ant-infecting Ophiocordyceps genomes reveal a high diversity of potential behavioral manipulation genes and a possible major role for enterotoxins.</title>
        <authorList>
            <person name="De Bekker C."/>
            <person name="Evans H.C."/>
            <person name="Brachmann A."/>
            <person name="Hughes D.P."/>
        </authorList>
    </citation>
    <scope>NUCLEOTIDE SEQUENCE [LARGE SCALE GENOMIC DNA]</scope>
    <source>
        <strain evidence="5 6">Map64</strain>
    </source>
</reference>
<evidence type="ECO:0008006" key="7">
    <source>
        <dbReference type="Google" id="ProtNLM"/>
    </source>
</evidence>
<evidence type="ECO:0000313" key="6">
    <source>
        <dbReference type="Proteomes" id="UP000226192"/>
    </source>
</evidence>
<dbReference type="PROSITE" id="PS50071">
    <property type="entry name" value="HOMEOBOX_2"/>
    <property type="match status" value="1"/>
</dbReference>
<dbReference type="AlphaFoldDB" id="A0A2C5X9F4"/>
<dbReference type="SUPFAM" id="SSF46689">
    <property type="entry name" value="Homeodomain-like"/>
    <property type="match status" value="1"/>
</dbReference>
<dbReference type="InterPro" id="IPR036873">
    <property type="entry name" value="Rhodanese-like_dom_sf"/>
</dbReference>
<evidence type="ECO:0000256" key="2">
    <source>
        <dbReference type="SAM" id="MobiDB-lite"/>
    </source>
</evidence>
<dbReference type="Pfam" id="PF00581">
    <property type="entry name" value="Rhodanese"/>
    <property type="match status" value="1"/>
</dbReference>
<dbReference type="Gene3D" id="3.40.250.10">
    <property type="entry name" value="Rhodanese-like domain"/>
    <property type="match status" value="1"/>
</dbReference>
<feature type="region of interest" description="Disordered" evidence="2">
    <location>
        <begin position="455"/>
        <end position="535"/>
    </location>
</feature>
<name>A0A2C5X9F4_9HYPO</name>
<evidence type="ECO:0000259" key="4">
    <source>
        <dbReference type="PROSITE" id="PS50206"/>
    </source>
</evidence>
<dbReference type="OrthoDB" id="4760831at2759"/>
<keyword evidence="1" id="KW-0238">DNA-binding</keyword>
<dbReference type="STRING" id="1399860.A0A2C5X9F4"/>
<comment type="caution">
    <text evidence="5">The sequence shown here is derived from an EMBL/GenBank/DDBJ whole genome shotgun (WGS) entry which is preliminary data.</text>
</comment>
<dbReference type="GO" id="GO:0003677">
    <property type="term" value="F:DNA binding"/>
    <property type="evidence" value="ECO:0007669"/>
    <property type="project" value="UniProtKB-UniRule"/>
</dbReference>
<feature type="domain" description="Homeobox" evidence="3">
    <location>
        <begin position="551"/>
        <end position="611"/>
    </location>
</feature>
<proteinExistence type="predicted"/>
<dbReference type="Proteomes" id="UP000226192">
    <property type="component" value="Unassembled WGS sequence"/>
</dbReference>
<feature type="domain" description="Rhodanese" evidence="4">
    <location>
        <begin position="647"/>
        <end position="673"/>
    </location>
</feature>
<evidence type="ECO:0000313" key="5">
    <source>
        <dbReference type="EMBL" id="PHH62949.1"/>
    </source>
</evidence>
<dbReference type="EMBL" id="NJET01000060">
    <property type="protein sequence ID" value="PHH62949.1"/>
    <property type="molecule type" value="Genomic_DNA"/>
</dbReference>
<keyword evidence="1" id="KW-0539">Nucleus</keyword>
<keyword evidence="6" id="KW-1185">Reference proteome</keyword>
<feature type="region of interest" description="Disordered" evidence="2">
    <location>
        <begin position="429"/>
        <end position="448"/>
    </location>
</feature>
<organism evidence="5 6">
    <name type="scientific">Ophiocordyceps australis</name>
    <dbReference type="NCBI Taxonomy" id="1399860"/>
    <lineage>
        <taxon>Eukaryota</taxon>
        <taxon>Fungi</taxon>
        <taxon>Dikarya</taxon>
        <taxon>Ascomycota</taxon>
        <taxon>Pezizomycotina</taxon>
        <taxon>Sordariomycetes</taxon>
        <taxon>Hypocreomycetidae</taxon>
        <taxon>Hypocreales</taxon>
        <taxon>Ophiocordycipitaceae</taxon>
        <taxon>Ophiocordyceps</taxon>
    </lineage>
</organism>